<dbReference type="Proteomes" id="UP000799424">
    <property type="component" value="Unassembled WGS sequence"/>
</dbReference>
<evidence type="ECO:0000313" key="2">
    <source>
        <dbReference type="Proteomes" id="UP000799424"/>
    </source>
</evidence>
<proteinExistence type="predicted"/>
<evidence type="ECO:0000313" key="1">
    <source>
        <dbReference type="EMBL" id="KAF2821368.1"/>
    </source>
</evidence>
<organism evidence="1 2">
    <name type="scientific">Ophiobolus disseminans</name>
    <dbReference type="NCBI Taxonomy" id="1469910"/>
    <lineage>
        <taxon>Eukaryota</taxon>
        <taxon>Fungi</taxon>
        <taxon>Dikarya</taxon>
        <taxon>Ascomycota</taxon>
        <taxon>Pezizomycotina</taxon>
        <taxon>Dothideomycetes</taxon>
        <taxon>Pleosporomycetidae</taxon>
        <taxon>Pleosporales</taxon>
        <taxon>Pleosporineae</taxon>
        <taxon>Phaeosphaeriaceae</taxon>
        <taxon>Ophiobolus</taxon>
    </lineage>
</organism>
<name>A0A6A6ZKF3_9PLEO</name>
<gene>
    <name evidence="1" type="ORF">CC86DRAFT_470600</name>
</gene>
<dbReference type="EMBL" id="MU006237">
    <property type="protein sequence ID" value="KAF2821368.1"/>
    <property type="molecule type" value="Genomic_DNA"/>
</dbReference>
<dbReference type="OrthoDB" id="3918328at2759"/>
<dbReference type="AlphaFoldDB" id="A0A6A6ZKF3"/>
<sequence length="201" mass="22447">MALNLNNINGHSSSSIIVERHSLAWPNRSPSYKTYSRFSGTSRIIPKTCASTCTYETHGLHLTKHAYTYRPTSNFAERDPSASLPFSVARNLRRKTAWMKAQAQHVRNRRCIQEASDHSSLCNSCNSKQPFDGLGSHGFSPMRKRAAFVKDEELKCMLEDRAGTPHISELKQDEDVVTSLHVVELGLVGAVDVMLAGEVWT</sequence>
<accession>A0A6A6ZKF3</accession>
<reference evidence="1" key="1">
    <citation type="journal article" date="2020" name="Stud. Mycol.">
        <title>101 Dothideomycetes genomes: a test case for predicting lifestyles and emergence of pathogens.</title>
        <authorList>
            <person name="Haridas S."/>
            <person name="Albert R."/>
            <person name="Binder M."/>
            <person name="Bloem J."/>
            <person name="Labutti K."/>
            <person name="Salamov A."/>
            <person name="Andreopoulos B."/>
            <person name="Baker S."/>
            <person name="Barry K."/>
            <person name="Bills G."/>
            <person name="Bluhm B."/>
            <person name="Cannon C."/>
            <person name="Castanera R."/>
            <person name="Culley D."/>
            <person name="Daum C."/>
            <person name="Ezra D."/>
            <person name="Gonzalez J."/>
            <person name="Henrissat B."/>
            <person name="Kuo A."/>
            <person name="Liang C."/>
            <person name="Lipzen A."/>
            <person name="Lutzoni F."/>
            <person name="Magnuson J."/>
            <person name="Mondo S."/>
            <person name="Nolan M."/>
            <person name="Ohm R."/>
            <person name="Pangilinan J."/>
            <person name="Park H.-J."/>
            <person name="Ramirez L."/>
            <person name="Alfaro M."/>
            <person name="Sun H."/>
            <person name="Tritt A."/>
            <person name="Yoshinaga Y."/>
            <person name="Zwiers L.-H."/>
            <person name="Turgeon B."/>
            <person name="Goodwin S."/>
            <person name="Spatafora J."/>
            <person name="Crous P."/>
            <person name="Grigoriev I."/>
        </authorList>
    </citation>
    <scope>NUCLEOTIDE SEQUENCE</scope>
    <source>
        <strain evidence="1">CBS 113818</strain>
    </source>
</reference>
<protein>
    <submittedName>
        <fullName evidence="1">Uncharacterized protein</fullName>
    </submittedName>
</protein>
<keyword evidence="2" id="KW-1185">Reference proteome</keyword>